<feature type="compositionally biased region" description="Polar residues" evidence="1">
    <location>
        <begin position="401"/>
        <end position="411"/>
    </location>
</feature>
<evidence type="ECO:0000256" key="1">
    <source>
        <dbReference type="SAM" id="MobiDB-lite"/>
    </source>
</evidence>
<dbReference type="EMBL" id="AE013598">
    <property type="protein sequence ID" value="AAW75521.1"/>
    <property type="molecule type" value="Genomic_DNA"/>
</dbReference>
<organism evidence="3 4">
    <name type="scientific">Xanthomonas oryzae pv. oryzae (strain KACC10331 / KXO85)</name>
    <dbReference type="NCBI Taxonomy" id="291331"/>
    <lineage>
        <taxon>Bacteria</taxon>
        <taxon>Pseudomonadati</taxon>
        <taxon>Pseudomonadota</taxon>
        <taxon>Gammaproteobacteria</taxon>
        <taxon>Lysobacterales</taxon>
        <taxon>Lysobacteraceae</taxon>
        <taxon>Xanthomonas</taxon>
    </lineage>
</organism>
<keyword evidence="4" id="KW-1185">Reference proteome</keyword>
<evidence type="ECO:0000313" key="4">
    <source>
        <dbReference type="Proteomes" id="UP000006735"/>
    </source>
</evidence>
<dbReference type="HOGENOM" id="CLU_563765_0_0_6"/>
<feature type="transmembrane region" description="Helical" evidence="2">
    <location>
        <begin position="487"/>
        <end position="506"/>
    </location>
</feature>
<evidence type="ECO:0000313" key="3">
    <source>
        <dbReference type="EMBL" id="AAW75521.1"/>
    </source>
</evidence>
<dbReference type="Proteomes" id="UP000006735">
    <property type="component" value="Chromosome"/>
</dbReference>
<dbReference type="AlphaFoldDB" id="Q5H0K0"/>
<reference evidence="3 4" key="1">
    <citation type="journal article" date="2005" name="Nucleic Acids Res.">
        <title>The genome sequence of Xanthomonas oryzae pathovar oryzae KACC10331, the bacterial blight pathogen of rice.</title>
        <authorList>
            <person name="Lee B.M."/>
            <person name="Park Y.J."/>
            <person name="Park D.S."/>
            <person name="Kang H.W."/>
            <person name="Kim J.G."/>
            <person name="Song E.S."/>
            <person name="Park I.C."/>
            <person name="Yoon U.H."/>
            <person name="Hahn J.H."/>
            <person name="Koo B.S."/>
            <person name="Lee G.B."/>
            <person name="Kim H."/>
            <person name="Park H.S."/>
            <person name="Yoon K.O."/>
            <person name="Kim J.H."/>
            <person name="Jung C.H."/>
            <person name="Koh N.H."/>
            <person name="Seo J.S."/>
            <person name="Go S.J."/>
        </authorList>
    </citation>
    <scope>NUCLEOTIDE SEQUENCE [LARGE SCALE GENOMIC DNA]</scope>
    <source>
        <strain evidence="4">KACC10331 / KXO85</strain>
    </source>
</reference>
<dbReference type="KEGG" id="xoo:XOO2267"/>
<keyword evidence="2" id="KW-0812">Transmembrane</keyword>
<proteinExistence type="predicted"/>
<gene>
    <name evidence="3" type="ordered locus">XOO2267</name>
</gene>
<feature type="compositionally biased region" description="Basic and acidic residues" evidence="1">
    <location>
        <begin position="289"/>
        <end position="322"/>
    </location>
</feature>
<feature type="region of interest" description="Disordered" evidence="1">
    <location>
        <begin position="401"/>
        <end position="433"/>
    </location>
</feature>
<name>Q5H0K0_XANOR</name>
<dbReference type="STRING" id="291331.XOO2267"/>
<keyword evidence="2" id="KW-1133">Transmembrane helix</keyword>
<sequence>MKGGSYGLLRTDWIARLRLARIRGHVMRWLARVFASAVARRCAYVIVAFLFAALGVDNARAEDVPPCTATSSPLCSQGQAYSLAAADASADRYCTTVGSWSMLSYQVYLDGGNRYGVEVRCRRKEDSFETGFRNSRRWMFDPSKTCQASPSAITQFLPLNGSSQCWNGCEVKYRQNGDDETSTRSPTGALCDPDYKKNCPVGTFWNGYMGVCQPIEPSCPEGQVKQDGVCKPENKCPQGMIAVQASTPGAVAQGSLYCAPEKEECPPGTIMSPAGKCLPGEGQCAKGEAPGKDGTCKQDKDGDGKGDEDGGDDGGKGEKDEASGGDDCETPPSCSGNAIQCIQVKIQWRIDCNTRRSQNISGGSCDAVPVCTGNACDAMEYAQLMQQWRSTCALEKLAKGTNASGSSTDKNGNGVADALEGSGNVTDPGDGKSDIDGAKKFGIGVSTSKLDTENIFGNSSCPQPPSFTIKGTTINGADFPYFCQAAAILRALILMYGAYLAIRILMGWGF</sequence>
<keyword evidence="2" id="KW-0472">Membrane</keyword>
<accession>Q5H0K0</accession>
<feature type="region of interest" description="Disordered" evidence="1">
    <location>
        <begin position="287"/>
        <end position="332"/>
    </location>
</feature>
<protein>
    <submittedName>
        <fullName evidence="3">Phage-related protein</fullName>
    </submittedName>
</protein>
<evidence type="ECO:0000256" key="2">
    <source>
        <dbReference type="SAM" id="Phobius"/>
    </source>
</evidence>